<accession>A0A4P9WKB8</accession>
<evidence type="ECO:0000313" key="3">
    <source>
        <dbReference type="Proteomes" id="UP000269721"/>
    </source>
</evidence>
<feature type="compositionally biased region" description="Polar residues" evidence="1">
    <location>
        <begin position="171"/>
        <end position="185"/>
    </location>
</feature>
<feature type="region of interest" description="Disordered" evidence="1">
    <location>
        <begin position="113"/>
        <end position="214"/>
    </location>
</feature>
<gene>
    <name evidence="2" type="ORF">BDK51DRAFT_43952</name>
</gene>
<reference evidence="3" key="1">
    <citation type="journal article" date="2018" name="Nat. Microbiol.">
        <title>Leveraging single-cell genomics to expand the fungal tree of life.</title>
        <authorList>
            <person name="Ahrendt S.R."/>
            <person name="Quandt C.A."/>
            <person name="Ciobanu D."/>
            <person name="Clum A."/>
            <person name="Salamov A."/>
            <person name="Andreopoulos B."/>
            <person name="Cheng J.F."/>
            <person name="Woyke T."/>
            <person name="Pelin A."/>
            <person name="Henrissat B."/>
            <person name="Reynolds N.K."/>
            <person name="Benny G.L."/>
            <person name="Smith M.E."/>
            <person name="James T.Y."/>
            <person name="Grigoriev I.V."/>
        </authorList>
    </citation>
    <scope>NUCLEOTIDE SEQUENCE [LARGE SCALE GENOMIC DNA]</scope>
</reference>
<sequence length="725" mass="79842">MSSRWWLHTRLDVVREKEPAVSRLIITKAERSGLEGASSGCRTPFFEPARRIVKEDEEANGHLVLAKNSKVCRDSGRGAIETRTRQLTAFRTRQHSARVCLLCQRVSLHRKGRERTPGNLAHGGTLSQAHLRRDSSEPTSFPQDHSEPTKRNDKSLSDDSSFMAPVPWSTKPPNQSEPQFGSITRKSAKYSFEQSPGAAFRHQRANGVKKPNTDPRVADLAAQMELDFITKMTSTMNESGTSAKESRVLMLDLSRPAWHAKVVALIAQEDAAKSARGTPATVIATPDPDGLSRLRQMVEDTPRRGTPDAVIATPDPDDIVLSQLRRLVAKPPAHGTFDAKTPAYRTFDAKAPAYGSFDAKTPAHGTINTAASFPPNANTSAAPGNLPFDRNPVPSLQQTLALSPSLFQDGEQDKLQEPADLDHALAQTYAHQVRNALAHAELHAASLDAPVARLADNYVLYVRALQNVFVVPKGVSSAADMLAHIQRDVDVMRRRCAAIRKILPAAANVVGLGMDGVEGLKARAVGKSAVARRVRGGRSARRTMHRTDEHLHERSSRLLLARFHFTLRLNIRPDMASQMQWGTDKRQATHRRRNRIGTDSVSGHRSSSHRLDLQSPRGKRTDAKCQKPDANLWPCPLASDRQSSEATKLVSSVLMTSSFQLTQITNRAVKKRTMALSDSFISNELPPHTSILTTKSFPEASSDDQIVQVVKFIAYVSILRVFRSG</sequence>
<evidence type="ECO:0000256" key="1">
    <source>
        <dbReference type="SAM" id="MobiDB-lite"/>
    </source>
</evidence>
<feature type="compositionally biased region" description="Basic residues" evidence="1">
    <location>
        <begin position="531"/>
        <end position="544"/>
    </location>
</feature>
<name>A0A4P9WKB8_9FUNG</name>
<feature type="region of interest" description="Disordered" evidence="1">
    <location>
        <begin position="531"/>
        <end position="550"/>
    </location>
</feature>
<evidence type="ECO:0000313" key="2">
    <source>
        <dbReference type="EMBL" id="RKO92443.1"/>
    </source>
</evidence>
<keyword evidence="3" id="KW-1185">Reference proteome</keyword>
<dbReference type="EMBL" id="KZ994632">
    <property type="protein sequence ID" value="RKO92443.1"/>
    <property type="molecule type" value="Genomic_DNA"/>
</dbReference>
<dbReference type="AlphaFoldDB" id="A0A4P9WKB8"/>
<feature type="compositionally biased region" description="Basic and acidic residues" evidence="1">
    <location>
        <begin position="144"/>
        <end position="157"/>
    </location>
</feature>
<protein>
    <submittedName>
        <fullName evidence="2">Uncharacterized protein</fullName>
    </submittedName>
</protein>
<feature type="region of interest" description="Disordered" evidence="1">
    <location>
        <begin position="579"/>
        <end position="627"/>
    </location>
</feature>
<dbReference type="Proteomes" id="UP000269721">
    <property type="component" value="Unassembled WGS sequence"/>
</dbReference>
<organism evidence="2 3">
    <name type="scientific">Blyttiomyces helicus</name>
    <dbReference type="NCBI Taxonomy" id="388810"/>
    <lineage>
        <taxon>Eukaryota</taxon>
        <taxon>Fungi</taxon>
        <taxon>Fungi incertae sedis</taxon>
        <taxon>Chytridiomycota</taxon>
        <taxon>Chytridiomycota incertae sedis</taxon>
        <taxon>Chytridiomycetes</taxon>
        <taxon>Chytridiomycetes incertae sedis</taxon>
        <taxon>Blyttiomyces</taxon>
    </lineage>
</organism>
<proteinExistence type="predicted"/>